<organism evidence="1">
    <name type="scientific">Octopus bimaculoides</name>
    <name type="common">California two-spotted octopus</name>
    <dbReference type="NCBI Taxonomy" id="37653"/>
    <lineage>
        <taxon>Eukaryota</taxon>
        <taxon>Metazoa</taxon>
        <taxon>Spiralia</taxon>
        <taxon>Lophotrochozoa</taxon>
        <taxon>Mollusca</taxon>
        <taxon>Cephalopoda</taxon>
        <taxon>Coleoidea</taxon>
        <taxon>Octopodiformes</taxon>
        <taxon>Octopoda</taxon>
        <taxon>Incirrata</taxon>
        <taxon>Octopodidae</taxon>
        <taxon>Octopus</taxon>
    </lineage>
</organism>
<accession>A0A0L8G1S8</accession>
<dbReference type="EMBL" id="KQ424575">
    <property type="protein sequence ID" value="KOF70789.1"/>
    <property type="molecule type" value="Genomic_DNA"/>
</dbReference>
<reference evidence="1" key="1">
    <citation type="submission" date="2015-07" db="EMBL/GenBank/DDBJ databases">
        <title>MeaNS - Measles Nucleotide Surveillance Program.</title>
        <authorList>
            <person name="Tran T."/>
            <person name="Druce J."/>
        </authorList>
    </citation>
    <scope>NUCLEOTIDE SEQUENCE</scope>
    <source>
        <strain evidence="1">UCB-OBI-ISO-001</strain>
        <tissue evidence="1">Gonad</tissue>
    </source>
</reference>
<proteinExistence type="predicted"/>
<protein>
    <submittedName>
        <fullName evidence="1">Uncharacterized protein</fullName>
    </submittedName>
</protein>
<dbReference type="AlphaFoldDB" id="A0A0L8G1S8"/>
<name>A0A0L8G1S8_OCTBM</name>
<evidence type="ECO:0000313" key="1">
    <source>
        <dbReference type="EMBL" id="KOF70789.1"/>
    </source>
</evidence>
<sequence length="52" mass="6252">MKVNEVIKTTKEKIYSWAGHIEWLKDNRWTIGVTKWMSRKWTTSRGQPMAGW</sequence>
<gene>
    <name evidence="1" type="ORF">OCBIM_22002215mg</name>
</gene>